<dbReference type="Proteomes" id="UP000006362">
    <property type="component" value="Chromosome"/>
</dbReference>
<evidence type="ECO:0000256" key="1">
    <source>
        <dbReference type="ARBA" id="ARBA00023118"/>
    </source>
</evidence>
<evidence type="ECO:0000313" key="4">
    <source>
        <dbReference type="Proteomes" id="UP000006362"/>
    </source>
</evidence>
<dbReference type="RefSeq" id="WP_013538364.1">
    <property type="nucleotide sequence ID" value="NC_014926.1"/>
</dbReference>
<dbReference type="CDD" id="cd21140">
    <property type="entry name" value="Cas6_I-like"/>
    <property type="match status" value="1"/>
</dbReference>
<keyword evidence="4" id="KW-1185">Reference proteome</keyword>
<accession>E8T547</accession>
<dbReference type="Gene3D" id="3.30.70.1900">
    <property type="match status" value="1"/>
</dbReference>
<gene>
    <name evidence="3" type="ordered locus">Theam_1623</name>
</gene>
<dbReference type="Pfam" id="PF01881">
    <property type="entry name" value="Cas_Cas6_C"/>
    <property type="match status" value="1"/>
</dbReference>
<dbReference type="InterPro" id="IPR049435">
    <property type="entry name" value="Cas_Cas6_C"/>
</dbReference>
<dbReference type="InterPro" id="IPR045747">
    <property type="entry name" value="CRISPR-assoc_prot_Cas6_N_sf"/>
</dbReference>
<dbReference type="NCBIfam" id="TIGR01877">
    <property type="entry name" value="cas_cas6"/>
    <property type="match status" value="1"/>
</dbReference>
<dbReference type="PANTHER" id="PTHR36984">
    <property type="entry name" value="CRISPR-ASSOCIATED ENDORIBONUCLEASE CAS6 1"/>
    <property type="match status" value="1"/>
</dbReference>
<dbReference type="PANTHER" id="PTHR36984:SF3">
    <property type="entry name" value="CRISPR-ASSOCIATED ENDORIBONUCLEASE CAS6"/>
    <property type="match status" value="1"/>
</dbReference>
<dbReference type="AlphaFoldDB" id="E8T547"/>
<evidence type="ECO:0000259" key="2">
    <source>
        <dbReference type="Pfam" id="PF01881"/>
    </source>
</evidence>
<dbReference type="HOGENOM" id="CLU_090947_0_0_0"/>
<feature type="domain" description="CRISPR associated protein Cas6 C-terminal" evidence="2">
    <location>
        <begin position="151"/>
        <end position="270"/>
    </location>
</feature>
<dbReference type="InterPro" id="IPR010156">
    <property type="entry name" value="CRISPR-assoc_prot_Cas6"/>
</dbReference>
<dbReference type="Gene3D" id="3.30.70.1890">
    <property type="match status" value="1"/>
</dbReference>
<reference evidence="3" key="1">
    <citation type="submission" date="2011-01" db="EMBL/GenBank/DDBJ databases">
        <title>Complete sequence of chromosome of Thermovibrio ammonificans HB-1.</title>
        <authorList>
            <consortium name="US DOE Joint Genome Institute"/>
            <person name="Lucas S."/>
            <person name="Copeland A."/>
            <person name="Lapidus A."/>
            <person name="Cheng J.-F."/>
            <person name="Goodwin L."/>
            <person name="Pitluck S."/>
            <person name="Davenport K."/>
            <person name="Detter J.C."/>
            <person name="Han C."/>
            <person name="Tapia R."/>
            <person name="Land M."/>
            <person name="Hauser L."/>
            <person name="Kyrpides N."/>
            <person name="Ivanova N."/>
            <person name="Ovchinnikova G."/>
            <person name="Vetriani C."/>
            <person name="Woyke T."/>
        </authorList>
    </citation>
    <scope>NUCLEOTIDE SEQUENCE [LARGE SCALE GENOMIC DNA]</scope>
    <source>
        <strain evidence="3">HB-1</strain>
    </source>
</reference>
<keyword evidence="1" id="KW-0051">Antiviral defense</keyword>
<dbReference type="EMBL" id="CP002444">
    <property type="protein sequence ID" value="ADU97579.1"/>
    <property type="molecule type" value="Genomic_DNA"/>
</dbReference>
<protein>
    <submittedName>
        <fullName evidence="3">CRISPR-associated protein Cas6</fullName>
    </submittedName>
</protein>
<dbReference type="KEGG" id="tam:Theam_1623"/>
<dbReference type="OrthoDB" id="45555at2"/>
<evidence type="ECO:0000313" key="3">
    <source>
        <dbReference type="EMBL" id="ADU97579.1"/>
    </source>
</evidence>
<dbReference type="GO" id="GO:0016788">
    <property type="term" value="F:hydrolase activity, acting on ester bonds"/>
    <property type="evidence" value="ECO:0007669"/>
    <property type="project" value="InterPro"/>
</dbReference>
<dbReference type="GO" id="GO:0051607">
    <property type="term" value="P:defense response to virus"/>
    <property type="evidence" value="ECO:0007669"/>
    <property type="project" value="UniProtKB-KW"/>
</dbReference>
<dbReference type="STRING" id="648996.Theam_1623"/>
<proteinExistence type="predicted"/>
<organism evidence="3 4">
    <name type="scientific">Thermovibrio ammonificans (strain DSM 15698 / JCM 12110 / HB-1)</name>
    <dbReference type="NCBI Taxonomy" id="648996"/>
    <lineage>
        <taxon>Bacteria</taxon>
        <taxon>Pseudomonadati</taxon>
        <taxon>Aquificota</taxon>
        <taxon>Aquificia</taxon>
        <taxon>Desulfurobacteriales</taxon>
        <taxon>Desulfurobacteriaceae</taxon>
        <taxon>Thermovibrio</taxon>
    </lineage>
</organism>
<name>E8T547_THEA1</name>
<sequence>MRLKITFIAESVPILYRHRIVSLFKESVKRTDPSYFRELYSFPTPKPYTFSLALPRGFILKQLPVQVDSDFTPETHPEELSALEVFEFPNGGYISLLVSTSDYRFLVSLVNGLVRLGRFNFTNRDEMVVGGKSLSWEVVKVAPLPERRVQELPVTVRTLSPILVEERGGNPILPDNPRFNEAVNFVVNRRLKLLRGRGLRRPIALEPLKVRKKVVKHTFSYFRRRTGRPIMYLTCSEGTFKLYGDREDINFLLDTGIGNKTGQGFGMVEVVS</sequence>
<dbReference type="eggNOG" id="COG1583">
    <property type="taxonomic scope" value="Bacteria"/>
</dbReference>